<feature type="transmembrane region" description="Helical" evidence="13">
    <location>
        <begin position="116"/>
        <end position="136"/>
    </location>
</feature>
<dbReference type="InterPro" id="IPR010617">
    <property type="entry name" value="TMEM175-like"/>
</dbReference>
<name>A0A5B8LHT1_9SPHN</name>
<evidence type="ECO:0000256" key="8">
    <source>
        <dbReference type="ARBA" id="ARBA00022989"/>
    </source>
</evidence>
<evidence type="ECO:0000256" key="10">
    <source>
        <dbReference type="ARBA" id="ARBA00023136"/>
    </source>
</evidence>
<evidence type="ECO:0000256" key="4">
    <source>
        <dbReference type="ARBA" id="ARBA00022538"/>
    </source>
</evidence>
<dbReference type="GO" id="GO:0005267">
    <property type="term" value="F:potassium channel activity"/>
    <property type="evidence" value="ECO:0007669"/>
    <property type="project" value="UniProtKB-KW"/>
</dbReference>
<keyword evidence="11" id="KW-0407">Ion channel</keyword>
<evidence type="ECO:0000256" key="3">
    <source>
        <dbReference type="ARBA" id="ARBA00022448"/>
    </source>
</evidence>
<dbReference type="AlphaFoldDB" id="A0A5B8LHT1"/>
<keyword evidence="4" id="KW-0633">Potassium transport</keyword>
<keyword evidence="9" id="KW-0406">Ion transport</keyword>
<gene>
    <name evidence="14" type="ORF">FPZ24_07700</name>
</gene>
<keyword evidence="3" id="KW-0813">Transport</keyword>
<organism evidence="14 15">
    <name type="scientific">Sphingomonas panacisoli</name>
    <dbReference type="NCBI Taxonomy" id="1813879"/>
    <lineage>
        <taxon>Bacteria</taxon>
        <taxon>Pseudomonadati</taxon>
        <taxon>Pseudomonadota</taxon>
        <taxon>Alphaproteobacteria</taxon>
        <taxon>Sphingomonadales</taxon>
        <taxon>Sphingomonadaceae</taxon>
        <taxon>Sphingomonas</taxon>
    </lineage>
</organism>
<dbReference type="PANTHER" id="PTHR31462">
    <property type="entry name" value="ENDOSOMAL/LYSOSOMAL POTASSIUM CHANNEL TMEM175"/>
    <property type="match status" value="1"/>
</dbReference>
<evidence type="ECO:0000313" key="14">
    <source>
        <dbReference type="EMBL" id="QDZ07375.1"/>
    </source>
</evidence>
<evidence type="ECO:0000256" key="1">
    <source>
        <dbReference type="ARBA" id="ARBA00004141"/>
    </source>
</evidence>
<proteinExistence type="inferred from homology"/>
<evidence type="ECO:0000256" key="13">
    <source>
        <dbReference type="SAM" id="Phobius"/>
    </source>
</evidence>
<keyword evidence="6" id="KW-0631">Potassium channel</keyword>
<dbReference type="KEGG" id="spai:FPZ24_07700"/>
<dbReference type="GO" id="GO:0016020">
    <property type="term" value="C:membrane"/>
    <property type="evidence" value="ECO:0007669"/>
    <property type="project" value="UniProtKB-SubCell"/>
</dbReference>
<dbReference type="RefSeq" id="WP_146570755.1">
    <property type="nucleotide sequence ID" value="NZ_CP042306.1"/>
</dbReference>
<evidence type="ECO:0000256" key="2">
    <source>
        <dbReference type="ARBA" id="ARBA00006920"/>
    </source>
</evidence>
<dbReference type="OrthoDB" id="7626281at2"/>
<evidence type="ECO:0000256" key="6">
    <source>
        <dbReference type="ARBA" id="ARBA00022826"/>
    </source>
</evidence>
<dbReference type="EMBL" id="CP042306">
    <property type="protein sequence ID" value="QDZ07375.1"/>
    <property type="molecule type" value="Genomic_DNA"/>
</dbReference>
<keyword evidence="10 13" id="KW-0472">Membrane</keyword>
<feature type="transmembrane region" description="Helical" evidence="13">
    <location>
        <begin position="49"/>
        <end position="68"/>
    </location>
</feature>
<feature type="transmembrane region" description="Helical" evidence="13">
    <location>
        <begin position="18"/>
        <end position="37"/>
    </location>
</feature>
<evidence type="ECO:0000256" key="7">
    <source>
        <dbReference type="ARBA" id="ARBA00022958"/>
    </source>
</evidence>
<comment type="catalytic activity">
    <reaction evidence="12">
        <text>K(+)(in) = K(+)(out)</text>
        <dbReference type="Rhea" id="RHEA:29463"/>
        <dbReference type="ChEBI" id="CHEBI:29103"/>
    </reaction>
</comment>
<evidence type="ECO:0000256" key="5">
    <source>
        <dbReference type="ARBA" id="ARBA00022692"/>
    </source>
</evidence>
<comment type="similarity">
    <text evidence="2">Belongs to the TMEM175 family.</text>
</comment>
<evidence type="ECO:0000256" key="11">
    <source>
        <dbReference type="ARBA" id="ARBA00023303"/>
    </source>
</evidence>
<keyword evidence="8 13" id="KW-1133">Transmembrane helix</keyword>
<evidence type="ECO:0000256" key="9">
    <source>
        <dbReference type="ARBA" id="ARBA00023065"/>
    </source>
</evidence>
<keyword evidence="7" id="KW-0630">Potassium</keyword>
<keyword evidence="15" id="KW-1185">Reference proteome</keyword>
<dbReference type="PANTHER" id="PTHR31462:SF5">
    <property type="entry name" value="ENDOSOMAL_LYSOSOMAL PROTON CHANNEL TMEM175"/>
    <property type="match status" value="1"/>
</dbReference>
<feature type="transmembrane region" description="Helical" evidence="13">
    <location>
        <begin position="80"/>
        <end position="104"/>
    </location>
</feature>
<sequence length="202" mass="22248">MSDDATTEGHPGVGRVEAFSDGVIAIIITIMVLELKAPEEAGVEHLWRLWPTFVAYALSFAYVGIYWVNHHRLFGHARQVTNGLVWFNLVLLFALSLIPFSTAYLGTQHFSRDATLVYLASMLFPGLAYVPLQKVITATGSQSSVAQTYHRQTTRKGIVAVAIYLLGMPLSFVSPWLGIGCALLVAFLWFLPKSPIDGMFGD</sequence>
<comment type="subcellular location">
    <subcellularLocation>
        <location evidence="1">Membrane</location>
        <topology evidence="1">Multi-pass membrane protein</topology>
    </subcellularLocation>
</comment>
<protein>
    <submittedName>
        <fullName evidence="14">DUF1211 domain-containing protein</fullName>
    </submittedName>
</protein>
<dbReference type="Pfam" id="PF06736">
    <property type="entry name" value="TMEM175"/>
    <property type="match status" value="1"/>
</dbReference>
<dbReference type="GO" id="GO:0015252">
    <property type="term" value="F:proton channel activity"/>
    <property type="evidence" value="ECO:0007669"/>
    <property type="project" value="InterPro"/>
</dbReference>
<keyword evidence="5 13" id="KW-0812">Transmembrane</keyword>
<evidence type="ECO:0000313" key="15">
    <source>
        <dbReference type="Proteomes" id="UP000315673"/>
    </source>
</evidence>
<reference evidence="14 15" key="1">
    <citation type="submission" date="2019-07" db="EMBL/GenBank/DDBJ databases">
        <title>Full genome sequence of Sphingomonas sp. 4R-6-7(HKS19).</title>
        <authorList>
            <person name="Im W.-T."/>
        </authorList>
    </citation>
    <scope>NUCLEOTIDE SEQUENCE [LARGE SCALE GENOMIC DNA]</scope>
    <source>
        <strain evidence="14 15">HKS19</strain>
    </source>
</reference>
<accession>A0A5B8LHT1</accession>
<feature type="transmembrane region" description="Helical" evidence="13">
    <location>
        <begin position="157"/>
        <end position="190"/>
    </location>
</feature>
<evidence type="ECO:0000256" key="12">
    <source>
        <dbReference type="ARBA" id="ARBA00034430"/>
    </source>
</evidence>
<dbReference type="Proteomes" id="UP000315673">
    <property type="component" value="Chromosome"/>
</dbReference>